<dbReference type="Gene3D" id="3.30.70.270">
    <property type="match status" value="1"/>
</dbReference>
<keyword evidence="5" id="KW-1185">Reference proteome</keyword>
<reference evidence="4 5" key="1">
    <citation type="submission" date="2017-09" db="EMBL/GenBank/DDBJ databases">
        <title>High-quality draft genome sequence of Butyrivibrio fibrisolvens INBov1, isolated from cow rumen.</title>
        <authorList>
            <person name="Rodriguez Hernaez J."/>
            <person name="Rivarola M."/>
            <person name="Paniego N."/>
            <person name="Cravero S."/>
            <person name="Ceron Cucchi M."/>
            <person name="Martinez M.C."/>
        </authorList>
    </citation>
    <scope>NUCLEOTIDE SEQUENCE [LARGE SCALE GENOMIC DNA]</scope>
    <source>
        <strain evidence="4 5">INBov1</strain>
    </source>
</reference>
<evidence type="ECO:0000256" key="1">
    <source>
        <dbReference type="SAM" id="Phobius"/>
    </source>
</evidence>
<dbReference type="NCBIfam" id="TIGR00254">
    <property type="entry name" value="GGDEF"/>
    <property type="match status" value="1"/>
</dbReference>
<evidence type="ECO:0000313" key="5">
    <source>
        <dbReference type="Proteomes" id="UP000245488"/>
    </source>
</evidence>
<dbReference type="GO" id="GO:0043709">
    <property type="term" value="P:cell adhesion involved in single-species biofilm formation"/>
    <property type="evidence" value="ECO:0007669"/>
    <property type="project" value="TreeGrafter"/>
</dbReference>
<dbReference type="PROSITE" id="PS50885">
    <property type="entry name" value="HAMP"/>
    <property type="match status" value="1"/>
</dbReference>
<dbReference type="PROSITE" id="PS50887">
    <property type="entry name" value="GGDEF"/>
    <property type="match status" value="1"/>
</dbReference>
<dbReference type="Pfam" id="PF00672">
    <property type="entry name" value="HAMP"/>
    <property type="match status" value="1"/>
</dbReference>
<feature type="domain" description="GGDEF" evidence="3">
    <location>
        <begin position="412"/>
        <end position="541"/>
    </location>
</feature>
<organism evidence="4 5">
    <name type="scientific">Butyrivibrio fibrisolvens</name>
    <dbReference type="NCBI Taxonomy" id="831"/>
    <lineage>
        <taxon>Bacteria</taxon>
        <taxon>Bacillati</taxon>
        <taxon>Bacillota</taxon>
        <taxon>Clostridia</taxon>
        <taxon>Lachnospirales</taxon>
        <taxon>Lachnospiraceae</taxon>
        <taxon>Butyrivibrio</taxon>
    </lineage>
</organism>
<dbReference type="InterPro" id="IPR029787">
    <property type="entry name" value="Nucleotide_cyclase"/>
</dbReference>
<dbReference type="InterPro" id="IPR000160">
    <property type="entry name" value="GGDEF_dom"/>
</dbReference>
<keyword evidence="1" id="KW-1133">Transmembrane helix</keyword>
<evidence type="ECO:0000259" key="2">
    <source>
        <dbReference type="PROSITE" id="PS50885"/>
    </source>
</evidence>
<dbReference type="InterPro" id="IPR043128">
    <property type="entry name" value="Rev_trsase/Diguanyl_cyclase"/>
</dbReference>
<keyword evidence="1" id="KW-0812">Transmembrane</keyword>
<evidence type="ECO:0000313" key="4">
    <source>
        <dbReference type="EMBL" id="PWT28066.1"/>
    </source>
</evidence>
<comment type="caution">
    <text evidence="4">The sequence shown here is derived from an EMBL/GenBank/DDBJ whole genome shotgun (WGS) entry which is preliminary data.</text>
</comment>
<dbReference type="InterPro" id="IPR050469">
    <property type="entry name" value="Diguanylate_Cyclase"/>
</dbReference>
<dbReference type="Pfam" id="PF00990">
    <property type="entry name" value="GGDEF"/>
    <property type="match status" value="1"/>
</dbReference>
<name>A0A317G458_BUTFI</name>
<dbReference type="GO" id="GO:0007165">
    <property type="term" value="P:signal transduction"/>
    <property type="evidence" value="ECO:0007669"/>
    <property type="project" value="InterPro"/>
</dbReference>
<gene>
    <name evidence="4" type="ORF">CPT75_13580</name>
</gene>
<dbReference type="SUPFAM" id="SSF158472">
    <property type="entry name" value="HAMP domain-like"/>
    <property type="match status" value="1"/>
</dbReference>
<dbReference type="PANTHER" id="PTHR45138:SF23">
    <property type="entry name" value="SIGNALING PROTEIN"/>
    <property type="match status" value="1"/>
</dbReference>
<dbReference type="AlphaFoldDB" id="A0A317G458"/>
<dbReference type="Gene3D" id="6.10.340.10">
    <property type="match status" value="1"/>
</dbReference>
<feature type="transmembrane region" description="Helical" evidence="1">
    <location>
        <begin position="12"/>
        <end position="31"/>
    </location>
</feature>
<feature type="transmembrane region" description="Helical" evidence="1">
    <location>
        <begin position="298"/>
        <end position="320"/>
    </location>
</feature>
<feature type="domain" description="HAMP" evidence="2">
    <location>
        <begin position="322"/>
        <end position="374"/>
    </location>
</feature>
<dbReference type="GO" id="GO:0005886">
    <property type="term" value="C:plasma membrane"/>
    <property type="evidence" value="ECO:0007669"/>
    <property type="project" value="TreeGrafter"/>
</dbReference>
<dbReference type="Pfam" id="PF22673">
    <property type="entry name" value="MCP-like_PDC_1"/>
    <property type="match status" value="1"/>
</dbReference>
<dbReference type="PANTHER" id="PTHR45138">
    <property type="entry name" value="REGULATORY COMPONENTS OF SENSORY TRANSDUCTION SYSTEM"/>
    <property type="match status" value="1"/>
</dbReference>
<dbReference type="CDD" id="cd01949">
    <property type="entry name" value="GGDEF"/>
    <property type="match status" value="1"/>
</dbReference>
<dbReference type="EMBL" id="NXNG01000001">
    <property type="protein sequence ID" value="PWT28066.1"/>
    <property type="molecule type" value="Genomic_DNA"/>
</dbReference>
<dbReference type="SMART" id="SM00304">
    <property type="entry name" value="HAMP"/>
    <property type="match status" value="1"/>
</dbReference>
<dbReference type="RefSeq" id="WP_110073344.1">
    <property type="nucleotide sequence ID" value="NZ_CM009896.1"/>
</dbReference>
<accession>A0A317G458</accession>
<dbReference type="CDD" id="cd06225">
    <property type="entry name" value="HAMP"/>
    <property type="match status" value="1"/>
</dbReference>
<dbReference type="SMART" id="SM00267">
    <property type="entry name" value="GGDEF"/>
    <property type="match status" value="1"/>
</dbReference>
<dbReference type="Gene3D" id="3.30.450.20">
    <property type="entry name" value="PAS domain"/>
    <property type="match status" value="1"/>
</dbReference>
<proteinExistence type="predicted"/>
<dbReference type="Proteomes" id="UP000245488">
    <property type="component" value="Chromosome"/>
</dbReference>
<evidence type="ECO:0000259" key="3">
    <source>
        <dbReference type="PROSITE" id="PS50887"/>
    </source>
</evidence>
<dbReference type="GO" id="GO:0052621">
    <property type="term" value="F:diguanylate cyclase activity"/>
    <property type="evidence" value="ECO:0007669"/>
    <property type="project" value="TreeGrafter"/>
</dbReference>
<sequence length="541" mass="62186">MRSLRTRITVTMLLIVCGALMLVTFLSAVYIQRTESRESEEILMNMCEAGVRSLDYYFDSVEDTVIKVTDYAENHLEGLGKDDLEAHMEIVCDYFDMMASKTNGVLTYYYRIDPSVSTDVKGFWYVNVEGEEFKEHEVTDITLYDVEDTSKLVWFTVPKHEGKAIWLPPYITENLDAYVISYDAPVYYKDRFIGVVGIEVDYSTMAQEVDVIRLPNKGYAFLSDENGYLFYHPFIDVTKLEAGTAFEIPYNTAIDDNNVVRYSYEGVDKKAVWLPLSNGMRFNVSIPIAQTQATAKRLVLNIIICSVEVLILASIFMMIYTKRLTRPLEQLTKAAEKVEKGEYDFTLTYDKDDELGRLTRAFQNLSDNVKEHISDLSSQVYVDSLTHVKNKGALTNTLEQIQKEIDIDPDSVEFAIGAFDCDNLKLINDRYGHDKGDIFLKTACFAISDVFKHSPVFRMGGDEFNVILQKEDLSNMQVLLEQFDDKVKTINEKADKPWEQVWISKGFAVYDKTRDKTTIDVMKRADDLMYENKRMRKAARK</sequence>
<keyword evidence="1" id="KW-0472">Membrane</keyword>
<dbReference type="CDD" id="cd12913">
    <property type="entry name" value="PDC1_MCP_like"/>
    <property type="match status" value="1"/>
</dbReference>
<dbReference type="GO" id="GO:1902201">
    <property type="term" value="P:negative regulation of bacterial-type flagellum-dependent cell motility"/>
    <property type="evidence" value="ECO:0007669"/>
    <property type="project" value="TreeGrafter"/>
</dbReference>
<protein>
    <submittedName>
        <fullName evidence="4">Sensor domain-containing diguanylate cyclase</fullName>
    </submittedName>
</protein>
<dbReference type="SUPFAM" id="SSF55073">
    <property type="entry name" value="Nucleotide cyclase"/>
    <property type="match status" value="1"/>
</dbReference>
<dbReference type="InterPro" id="IPR003660">
    <property type="entry name" value="HAMP_dom"/>
</dbReference>